<evidence type="ECO:0008006" key="4">
    <source>
        <dbReference type="Google" id="ProtNLM"/>
    </source>
</evidence>
<reference evidence="2" key="1">
    <citation type="submission" date="2021-11" db="EMBL/GenBank/DDBJ databases">
        <authorList>
            <consortium name="Genoscope - CEA"/>
            <person name="William W."/>
        </authorList>
    </citation>
    <scope>NUCLEOTIDE SEQUENCE</scope>
</reference>
<dbReference type="Proteomes" id="UP000789595">
    <property type="component" value="Unassembled WGS sequence"/>
</dbReference>
<sequence>MARLLLLAATAAALCWPAADEDAKPLFWLHAPKTGSSLREFLVDYSCGPPARPESPRSRAAADLALTRRLERCARNASALYRFDEKSFKYHKSFFPKFEDGTRRKRRNGARGAQEWMRGGDAPYATSNKCAHAGVAIFREPRSRLASAFFMKGRDQKCMGFQTHASLPKKVTTALCERFRALPEAEALREYAKRPEVRNVQTKMILGIYRYADRADASLDVGEAIRRLRECFPFVGLQERWGESLWLFSRTMRGAAPFSAERAAVNTRPGAYDRETAVRHLDDYVDRDTELYAAAVQIYEGRLAAARRGEACI</sequence>
<organism evidence="2 3">
    <name type="scientific">Pelagomonas calceolata</name>
    <dbReference type="NCBI Taxonomy" id="35677"/>
    <lineage>
        <taxon>Eukaryota</taxon>
        <taxon>Sar</taxon>
        <taxon>Stramenopiles</taxon>
        <taxon>Ochrophyta</taxon>
        <taxon>Pelagophyceae</taxon>
        <taxon>Pelagomonadales</taxon>
        <taxon>Pelagomonadaceae</taxon>
        <taxon>Pelagomonas</taxon>
    </lineage>
</organism>
<evidence type="ECO:0000313" key="2">
    <source>
        <dbReference type="EMBL" id="CAH0366454.1"/>
    </source>
</evidence>
<dbReference type="Gene3D" id="3.40.50.300">
    <property type="entry name" value="P-loop containing nucleotide triphosphate hydrolases"/>
    <property type="match status" value="1"/>
</dbReference>
<dbReference type="EMBL" id="CAKKNE010000001">
    <property type="protein sequence ID" value="CAH0366454.1"/>
    <property type="molecule type" value="Genomic_DNA"/>
</dbReference>
<evidence type="ECO:0000313" key="3">
    <source>
        <dbReference type="Proteomes" id="UP000789595"/>
    </source>
</evidence>
<name>A0A8J2SDD3_9STRA</name>
<protein>
    <recommendedName>
        <fullName evidence="4">Sulfotransferase domain-containing protein</fullName>
    </recommendedName>
</protein>
<evidence type="ECO:0000256" key="1">
    <source>
        <dbReference type="SAM" id="SignalP"/>
    </source>
</evidence>
<keyword evidence="1" id="KW-0732">Signal</keyword>
<accession>A0A8J2SDD3</accession>
<dbReference type="InterPro" id="IPR027417">
    <property type="entry name" value="P-loop_NTPase"/>
</dbReference>
<gene>
    <name evidence="2" type="ORF">PECAL_1P29480</name>
</gene>
<comment type="caution">
    <text evidence="2">The sequence shown here is derived from an EMBL/GenBank/DDBJ whole genome shotgun (WGS) entry which is preliminary data.</text>
</comment>
<feature type="chain" id="PRO_5035205707" description="Sulfotransferase domain-containing protein" evidence="1">
    <location>
        <begin position="21"/>
        <end position="313"/>
    </location>
</feature>
<feature type="signal peptide" evidence="1">
    <location>
        <begin position="1"/>
        <end position="20"/>
    </location>
</feature>
<keyword evidence="3" id="KW-1185">Reference proteome</keyword>
<proteinExistence type="predicted"/>
<dbReference type="AlphaFoldDB" id="A0A8J2SDD3"/>
<dbReference type="OrthoDB" id="200177at2759"/>